<evidence type="ECO:0000256" key="1">
    <source>
        <dbReference type="ARBA" id="ARBA00003917"/>
    </source>
</evidence>
<keyword evidence="18" id="KW-1185">Reference proteome</keyword>
<dbReference type="PRINTS" id="PR00459">
    <property type="entry name" value="ASPEROXIDASE"/>
</dbReference>
<dbReference type="GO" id="GO:0034599">
    <property type="term" value="P:cellular response to oxidative stress"/>
    <property type="evidence" value="ECO:0007669"/>
    <property type="project" value="InterPro"/>
</dbReference>
<dbReference type="AlphaFoldDB" id="A0A1G4KC21"/>
<evidence type="ECO:0000256" key="8">
    <source>
        <dbReference type="ARBA" id="ARBA00022946"/>
    </source>
</evidence>
<dbReference type="Gene3D" id="1.10.520.10">
    <property type="match status" value="1"/>
</dbReference>
<dbReference type="SUPFAM" id="SSF48113">
    <property type="entry name" value="Heme-dependent peroxidases"/>
    <property type="match status" value="1"/>
</dbReference>
<dbReference type="GO" id="GO:0046872">
    <property type="term" value="F:metal ion binding"/>
    <property type="evidence" value="ECO:0007669"/>
    <property type="project" value="UniProtKB-UniRule"/>
</dbReference>
<dbReference type="PROSITE" id="PS50873">
    <property type="entry name" value="PEROXIDASE_4"/>
    <property type="match status" value="1"/>
</dbReference>
<dbReference type="GO" id="GO:0042744">
    <property type="term" value="P:hydrogen peroxide catabolic process"/>
    <property type="evidence" value="ECO:0007669"/>
    <property type="project" value="TreeGrafter"/>
</dbReference>
<comment type="similarity">
    <text evidence="4">Belongs to the peroxidase family. Cytochrome c peroxidase subfamily.</text>
</comment>
<evidence type="ECO:0000313" key="18">
    <source>
        <dbReference type="Proteomes" id="UP000191024"/>
    </source>
</evidence>
<dbReference type="PANTHER" id="PTHR31356">
    <property type="entry name" value="THYLAKOID LUMENAL 29 KDA PROTEIN, CHLOROPLASTIC-RELATED"/>
    <property type="match status" value="1"/>
</dbReference>
<evidence type="ECO:0000256" key="9">
    <source>
        <dbReference type="ARBA" id="ARBA00023002"/>
    </source>
</evidence>
<keyword evidence="11" id="KW-0496">Mitochondrion</keyword>
<dbReference type="EMBL" id="LT598469">
    <property type="protein sequence ID" value="SCV01765.1"/>
    <property type="molecule type" value="Genomic_DNA"/>
</dbReference>
<protein>
    <recommendedName>
        <fullName evidence="14">Peroxidase</fullName>
        <ecNumber evidence="14">1.11.1.-</ecNumber>
    </recommendedName>
</protein>
<dbReference type="InterPro" id="IPR044831">
    <property type="entry name" value="Ccp1-like"/>
</dbReference>
<comment type="subcellular location">
    <subcellularLocation>
        <location evidence="3">Mitochondrion intermembrane space</location>
    </subcellularLocation>
    <subcellularLocation>
        <location evidence="2">Mitochondrion matrix</location>
    </subcellularLocation>
</comment>
<evidence type="ECO:0000256" key="11">
    <source>
        <dbReference type="ARBA" id="ARBA00023128"/>
    </source>
</evidence>
<dbReference type="Gene3D" id="1.10.420.10">
    <property type="entry name" value="Peroxidase, domain 2"/>
    <property type="match status" value="1"/>
</dbReference>
<feature type="region of interest" description="Disordered" evidence="15">
    <location>
        <begin position="173"/>
        <end position="195"/>
    </location>
</feature>
<dbReference type="FunFam" id="1.10.520.10:FF:000005">
    <property type="entry name" value="Cytochrome c peroxidase"/>
    <property type="match status" value="1"/>
</dbReference>
<dbReference type="STRING" id="1230905.A0A1G4KC21"/>
<dbReference type="GO" id="GO:0000302">
    <property type="term" value="P:response to reactive oxygen species"/>
    <property type="evidence" value="ECO:0007669"/>
    <property type="project" value="TreeGrafter"/>
</dbReference>
<keyword evidence="9 14" id="KW-0560">Oxidoreductase</keyword>
<keyword evidence="7" id="KW-0479">Metal-binding</keyword>
<dbReference type="CDD" id="cd00691">
    <property type="entry name" value="ascorbate_peroxidase"/>
    <property type="match status" value="1"/>
</dbReference>
<proteinExistence type="inferred from homology"/>
<organism evidence="17 18">
    <name type="scientific">Lachancea mirantina</name>
    <dbReference type="NCBI Taxonomy" id="1230905"/>
    <lineage>
        <taxon>Eukaryota</taxon>
        <taxon>Fungi</taxon>
        <taxon>Dikarya</taxon>
        <taxon>Ascomycota</taxon>
        <taxon>Saccharomycotina</taxon>
        <taxon>Saccharomycetes</taxon>
        <taxon>Saccharomycetales</taxon>
        <taxon>Saccharomycetaceae</taxon>
        <taxon>Lachancea</taxon>
    </lineage>
</organism>
<dbReference type="InterPro" id="IPR019794">
    <property type="entry name" value="Peroxidases_AS"/>
</dbReference>
<evidence type="ECO:0000256" key="4">
    <source>
        <dbReference type="ARBA" id="ARBA00005997"/>
    </source>
</evidence>
<comment type="catalytic activity">
    <reaction evidence="13">
        <text>2 Fe(II)-[cytochrome c] + H2O2 + 2 H(+) = 2 Fe(III)-[cytochrome c] + 2 H2O</text>
        <dbReference type="Rhea" id="RHEA:16581"/>
        <dbReference type="Rhea" id="RHEA-COMP:10350"/>
        <dbReference type="Rhea" id="RHEA-COMP:14399"/>
        <dbReference type="ChEBI" id="CHEBI:15377"/>
        <dbReference type="ChEBI" id="CHEBI:15378"/>
        <dbReference type="ChEBI" id="CHEBI:16240"/>
        <dbReference type="ChEBI" id="CHEBI:29033"/>
        <dbReference type="ChEBI" id="CHEBI:29034"/>
        <dbReference type="EC" id="1.11.1.5"/>
    </reaction>
</comment>
<evidence type="ECO:0000256" key="2">
    <source>
        <dbReference type="ARBA" id="ARBA00004305"/>
    </source>
</evidence>
<dbReference type="Proteomes" id="UP000191024">
    <property type="component" value="Chromosome G"/>
</dbReference>
<dbReference type="OrthoDB" id="2859658at2759"/>
<feature type="domain" description="Plant heme peroxidase family profile" evidence="16">
    <location>
        <begin position="151"/>
        <end position="318"/>
    </location>
</feature>
<dbReference type="GO" id="GO:0005758">
    <property type="term" value="C:mitochondrial intermembrane space"/>
    <property type="evidence" value="ECO:0007669"/>
    <property type="project" value="UniProtKB-SubCell"/>
</dbReference>
<comment type="function">
    <text evidence="1">Destroys radicals which are normally produced within the cells and which are toxic to biological systems.</text>
</comment>
<dbReference type="InterPro" id="IPR019793">
    <property type="entry name" value="Peroxidases_heam-ligand_BS"/>
</dbReference>
<dbReference type="GO" id="GO:0020037">
    <property type="term" value="F:heme binding"/>
    <property type="evidence" value="ECO:0007669"/>
    <property type="project" value="UniProtKB-UniRule"/>
</dbReference>
<dbReference type="InterPro" id="IPR002016">
    <property type="entry name" value="Haem_peroxidase"/>
</dbReference>
<evidence type="ECO:0000256" key="5">
    <source>
        <dbReference type="ARBA" id="ARBA00022559"/>
    </source>
</evidence>
<evidence type="ECO:0000256" key="12">
    <source>
        <dbReference type="ARBA" id="ARBA00038574"/>
    </source>
</evidence>
<keyword evidence="5 14" id="KW-0575">Peroxidase</keyword>
<dbReference type="PRINTS" id="PR00458">
    <property type="entry name" value="PEROXIDASE"/>
</dbReference>
<evidence type="ECO:0000256" key="7">
    <source>
        <dbReference type="ARBA" id="ARBA00022723"/>
    </source>
</evidence>
<dbReference type="InterPro" id="IPR002207">
    <property type="entry name" value="Peroxidase_I"/>
</dbReference>
<dbReference type="PROSITE" id="PS00435">
    <property type="entry name" value="PEROXIDASE_1"/>
    <property type="match status" value="1"/>
</dbReference>
<keyword evidence="6" id="KW-0349">Heme</keyword>
<dbReference type="InterPro" id="IPR010255">
    <property type="entry name" value="Haem_peroxidase_sf"/>
</dbReference>
<comment type="subunit">
    <text evidence="12">Forms a one-to-one complex with cytochrome c.</text>
</comment>
<dbReference type="EC" id="1.11.1.-" evidence="14"/>
<evidence type="ECO:0000256" key="10">
    <source>
        <dbReference type="ARBA" id="ARBA00023004"/>
    </source>
</evidence>
<evidence type="ECO:0000256" key="13">
    <source>
        <dbReference type="ARBA" id="ARBA00049265"/>
    </source>
</evidence>
<evidence type="ECO:0000256" key="14">
    <source>
        <dbReference type="RuleBase" id="RU363051"/>
    </source>
</evidence>
<accession>A0A1G4KC21</accession>
<dbReference type="PROSITE" id="PS00436">
    <property type="entry name" value="PEROXIDASE_2"/>
    <property type="match status" value="1"/>
</dbReference>
<dbReference type="PANTHER" id="PTHR31356:SF58">
    <property type="entry name" value="CYTOCHROME C PEROXIDASE, MITOCHONDRIAL"/>
    <property type="match status" value="1"/>
</dbReference>
<evidence type="ECO:0000256" key="3">
    <source>
        <dbReference type="ARBA" id="ARBA00004569"/>
    </source>
</evidence>
<evidence type="ECO:0000256" key="6">
    <source>
        <dbReference type="ARBA" id="ARBA00022617"/>
    </source>
</evidence>
<reference evidence="17 18" key="1">
    <citation type="submission" date="2016-03" db="EMBL/GenBank/DDBJ databases">
        <authorList>
            <person name="Devillers H."/>
        </authorList>
    </citation>
    <scope>NUCLEOTIDE SEQUENCE [LARGE SCALE GENOMIC DNA]</scope>
    <source>
        <strain evidence="17">CBS 11717</strain>
    </source>
</reference>
<evidence type="ECO:0000256" key="15">
    <source>
        <dbReference type="SAM" id="MobiDB-lite"/>
    </source>
</evidence>
<sequence>MSTFRATIGRTVNRKSLAILAGLTSVAGSAVAYQNYNNGNKKNNLKPWGGLAAAPGVHVAEKEAKRDYQEVYNAIATKIRDEDEYDNYIGYGPVLVRLAWHSSGTFDRNDNSGGSFGGTYRFKKEMNDPSNKGLQNAFDFLRPIHEQFPWISSGDLYTLGGVTAVQEMMGPKIPWRSGRVDQPENTVPDNGRLPDASQGASYVRNLFDRLGFGDRETVALIGAHALGKTHYENSGYEGPWGPSPNVFTNDFFVNLLNAHWTLNTNKKGVKQWDNDQGHMMLPTDMALVKDPKYRKLVEEYAKDQDVFFRDFSKAFAKLLENNIKFPDQNKPHYFKTLDEQDL</sequence>
<evidence type="ECO:0000313" key="17">
    <source>
        <dbReference type="EMBL" id="SCV01765.1"/>
    </source>
</evidence>
<gene>
    <name evidence="17" type="ORF">LAMI_0G13564G</name>
</gene>
<evidence type="ECO:0000259" key="16">
    <source>
        <dbReference type="PROSITE" id="PS50873"/>
    </source>
</evidence>
<name>A0A1G4KC21_9SACH</name>
<dbReference type="GO" id="GO:0005759">
    <property type="term" value="C:mitochondrial matrix"/>
    <property type="evidence" value="ECO:0007669"/>
    <property type="project" value="UniProtKB-SubCell"/>
</dbReference>
<keyword evidence="8" id="KW-0809">Transit peptide</keyword>
<dbReference type="Pfam" id="PF00141">
    <property type="entry name" value="peroxidase"/>
    <property type="match status" value="1"/>
</dbReference>
<dbReference type="GO" id="GO:0004130">
    <property type="term" value="F:cytochrome-c peroxidase activity"/>
    <property type="evidence" value="ECO:0007669"/>
    <property type="project" value="UniProtKB-EC"/>
</dbReference>
<keyword evidence="10" id="KW-0408">Iron</keyword>